<organism evidence="5 6">
    <name type="scientific">Streptomyces johnsoniae</name>
    <dbReference type="NCBI Taxonomy" id="3075532"/>
    <lineage>
        <taxon>Bacteria</taxon>
        <taxon>Bacillati</taxon>
        <taxon>Actinomycetota</taxon>
        <taxon>Actinomycetes</taxon>
        <taxon>Kitasatosporales</taxon>
        <taxon>Streptomycetaceae</taxon>
        <taxon>Streptomyces</taxon>
    </lineage>
</organism>
<feature type="region of interest" description="Disordered" evidence="3">
    <location>
        <begin position="40"/>
        <end position="66"/>
    </location>
</feature>
<gene>
    <name evidence="5" type="ORF">RM779_33240</name>
</gene>
<feature type="compositionally biased region" description="Acidic residues" evidence="3">
    <location>
        <begin position="40"/>
        <end position="50"/>
    </location>
</feature>
<name>A0ABU2SFK9_9ACTN</name>
<protein>
    <submittedName>
        <fullName evidence="5">Ketoacyl-synthetase C-terminal extension domain-containing protein</fullName>
    </submittedName>
</protein>
<dbReference type="Gene3D" id="3.40.366.10">
    <property type="entry name" value="Malonyl-Coenzyme A Acyl Carrier Protein, domain 2"/>
    <property type="match status" value="1"/>
</dbReference>
<evidence type="ECO:0000313" key="5">
    <source>
        <dbReference type="EMBL" id="MDT0447421.1"/>
    </source>
</evidence>
<evidence type="ECO:0000259" key="4">
    <source>
        <dbReference type="Pfam" id="PF16197"/>
    </source>
</evidence>
<dbReference type="RefSeq" id="WP_311621530.1">
    <property type="nucleotide sequence ID" value="NZ_JAVREV010000059.1"/>
</dbReference>
<dbReference type="InterPro" id="IPR050091">
    <property type="entry name" value="PKS_NRPS_Biosynth_Enz"/>
</dbReference>
<evidence type="ECO:0000256" key="1">
    <source>
        <dbReference type="ARBA" id="ARBA00022679"/>
    </source>
</evidence>
<feature type="non-terminal residue" evidence="5">
    <location>
        <position position="199"/>
    </location>
</feature>
<reference evidence="6" key="1">
    <citation type="submission" date="2023-07" db="EMBL/GenBank/DDBJ databases">
        <title>30 novel species of actinomycetes from the DSMZ collection.</title>
        <authorList>
            <person name="Nouioui I."/>
        </authorList>
    </citation>
    <scope>NUCLEOTIDE SEQUENCE [LARGE SCALE GENOMIC DNA]</scope>
    <source>
        <strain evidence="6">DSM 41886</strain>
    </source>
</reference>
<dbReference type="Pfam" id="PF16197">
    <property type="entry name" value="KAsynt_C_assoc"/>
    <property type="match status" value="1"/>
</dbReference>
<dbReference type="InterPro" id="IPR032821">
    <property type="entry name" value="PKS_assoc"/>
</dbReference>
<evidence type="ECO:0000313" key="6">
    <source>
        <dbReference type="Proteomes" id="UP001183615"/>
    </source>
</evidence>
<dbReference type="Gene3D" id="3.40.47.10">
    <property type="match status" value="1"/>
</dbReference>
<feature type="domain" description="Polyketide synthase C-terminal extension" evidence="4">
    <location>
        <begin position="4"/>
        <end position="121"/>
    </location>
</feature>
<dbReference type="SUPFAM" id="SSF52151">
    <property type="entry name" value="FabD/lysophospholipase-like"/>
    <property type="match status" value="1"/>
</dbReference>
<dbReference type="EMBL" id="JAVREV010000059">
    <property type="protein sequence ID" value="MDT0447421.1"/>
    <property type="molecule type" value="Genomic_DNA"/>
</dbReference>
<dbReference type="InterPro" id="IPR016039">
    <property type="entry name" value="Thiolase-like"/>
</dbReference>
<keyword evidence="2" id="KW-0511">Multifunctional enzyme</keyword>
<keyword evidence="6" id="KW-1185">Reference proteome</keyword>
<proteinExistence type="predicted"/>
<dbReference type="InterPro" id="IPR016035">
    <property type="entry name" value="Acyl_Trfase/lysoPLipase"/>
</dbReference>
<dbReference type="PANTHER" id="PTHR43775:SF51">
    <property type="entry name" value="INACTIVE PHENOLPHTHIOCEROL SYNTHESIS POLYKETIDE SYNTHASE TYPE I PKS1-RELATED"/>
    <property type="match status" value="1"/>
</dbReference>
<dbReference type="InterPro" id="IPR001227">
    <property type="entry name" value="Ac_transferase_dom_sf"/>
</dbReference>
<comment type="caution">
    <text evidence="5">The sequence shown here is derived from an EMBL/GenBank/DDBJ whole genome shotgun (WGS) entry which is preliminary data.</text>
</comment>
<dbReference type="Proteomes" id="UP001183615">
    <property type="component" value="Unassembled WGS sequence"/>
</dbReference>
<dbReference type="PANTHER" id="PTHR43775">
    <property type="entry name" value="FATTY ACID SYNTHASE"/>
    <property type="match status" value="1"/>
</dbReference>
<sequence>MELLREAREWPRVGRVRRAGVSSFGISGTNAHVIIEEFDESREPAPEEADASPTESAGPVGRPRPAVPAPLPAVPWVLSGRTPAALRGQAARLLTHLENEPALDPHDVALGLATGRAVLEHGGAVVGRDRDTLLRGLRALASGDSAPQVVRGSRAAGKTAFLFTGQGSQRVGMGLGLYGVSGVFAGAFDEVAGELEGRL</sequence>
<accession>A0ABU2SFK9</accession>
<keyword evidence="1" id="KW-0808">Transferase</keyword>
<dbReference type="SUPFAM" id="SSF53901">
    <property type="entry name" value="Thiolase-like"/>
    <property type="match status" value="1"/>
</dbReference>
<evidence type="ECO:0000256" key="3">
    <source>
        <dbReference type="SAM" id="MobiDB-lite"/>
    </source>
</evidence>
<evidence type="ECO:0000256" key="2">
    <source>
        <dbReference type="ARBA" id="ARBA00023268"/>
    </source>
</evidence>